<evidence type="ECO:0000259" key="9">
    <source>
        <dbReference type="Pfam" id="PF21082"/>
    </source>
</evidence>
<dbReference type="Gene3D" id="3.30.70.100">
    <property type="match status" value="1"/>
</dbReference>
<evidence type="ECO:0000256" key="6">
    <source>
        <dbReference type="ARBA" id="ARBA00023136"/>
    </source>
</evidence>
<dbReference type="InterPro" id="IPR006685">
    <property type="entry name" value="MscS_channel_2nd"/>
</dbReference>
<dbReference type="InterPro" id="IPR010920">
    <property type="entry name" value="LSM_dom_sf"/>
</dbReference>
<keyword evidence="6 7" id="KW-0472">Membrane</keyword>
<dbReference type="SUPFAM" id="SSF50182">
    <property type="entry name" value="Sm-like ribonucleoproteins"/>
    <property type="match status" value="1"/>
</dbReference>
<evidence type="ECO:0000256" key="4">
    <source>
        <dbReference type="ARBA" id="ARBA00022692"/>
    </source>
</evidence>
<dbReference type="GO" id="GO:0005886">
    <property type="term" value="C:plasma membrane"/>
    <property type="evidence" value="ECO:0007669"/>
    <property type="project" value="UniProtKB-SubCell"/>
</dbReference>
<dbReference type="InterPro" id="IPR023408">
    <property type="entry name" value="MscS_beta-dom_sf"/>
</dbReference>
<dbReference type="Gene3D" id="1.10.287.1260">
    <property type="match status" value="1"/>
</dbReference>
<feature type="transmembrane region" description="Helical" evidence="7">
    <location>
        <begin position="56"/>
        <end position="79"/>
    </location>
</feature>
<evidence type="ECO:0000259" key="10">
    <source>
        <dbReference type="Pfam" id="PF21088"/>
    </source>
</evidence>
<evidence type="ECO:0000259" key="8">
    <source>
        <dbReference type="Pfam" id="PF00924"/>
    </source>
</evidence>
<dbReference type="Pfam" id="PF21082">
    <property type="entry name" value="MS_channel_3rd"/>
    <property type="match status" value="1"/>
</dbReference>
<dbReference type="RefSeq" id="WP_086249067.1">
    <property type="nucleotide sequence ID" value="NZ_CP018791.1"/>
</dbReference>
<keyword evidence="5 7" id="KW-1133">Transmembrane helix</keyword>
<sequence length="279" mass="30508">MQIITDFDYTVILALVAKYGLRLFFSLLIFFIGKWIVARICSLLQKVIYKAKIDELIASFIINSSKTILLIVVIIAALANLGIETTSFVAMLGAIGLGIGMAFKDSFGNIGAGILIVFFRPFKIGDSVDIGGHIGVASELNLFSTCVITADGKSVIIPNQQVMNGKIINFSLTPTRRIDLLFSVDYKDDLKLAKEIIINVAEQNKLILKEPAPSVSVAALGAHSIDLIAKVWVLNEDYAKVNSDMLESVKIGFDNAGISIPYPQLVTHHIYDQKDESEL</sequence>
<evidence type="ECO:0000256" key="3">
    <source>
        <dbReference type="ARBA" id="ARBA00022475"/>
    </source>
</evidence>
<evidence type="ECO:0000256" key="7">
    <source>
        <dbReference type="SAM" id="Phobius"/>
    </source>
</evidence>
<gene>
    <name evidence="11" type="primary">mscS</name>
    <name evidence="11" type="ORF">CVIC8964_1357</name>
</gene>
<name>A0A1X9T2R2_9BACT</name>
<accession>A0A1X9T2R2</accession>
<comment type="similarity">
    <text evidence="2">Belongs to the MscS (TC 1.A.23) family.</text>
</comment>
<dbReference type="GO" id="GO:0008381">
    <property type="term" value="F:mechanosensitive monoatomic ion channel activity"/>
    <property type="evidence" value="ECO:0007669"/>
    <property type="project" value="InterPro"/>
</dbReference>
<feature type="domain" description="Mechanosensitive ion channel MscS C-terminal" evidence="9">
    <location>
        <begin position="182"/>
        <end position="260"/>
    </location>
</feature>
<dbReference type="OrthoDB" id="9784565at2"/>
<feature type="domain" description="Mechanosensitive ion channel transmembrane helices 2/3" evidence="10">
    <location>
        <begin position="68"/>
        <end position="104"/>
    </location>
</feature>
<dbReference type="PANTHER" id="PTHR30221">
    <property type="entry name" value="SMALL-CONDUCTANCE MECHANOSENSITIVE CHANNEL"/>
    <property type="match status" value="1"/>
</dbReference>
<dbReference type="InterPro" id="IPR049142">
    <property type="entry name" value="MS_channel_1st"/>
</dbReference>
<evidence type="ECO:0000313" key="12">
    <source>
        <dbReference type="Proteomes" id="UP000194265"/>
    </source>
</evidence>
<protein>
    <submittedName>
        <fullName evidence="11">Small conductance mechanosensitive channel protein</fullName>
    </submittedName>
</protein>
<dbReference type="InterPro" id="IPR049278">
    <property type="entry name" value="MS_channel_C"/>
</dbReference>
<comment type="subcellular location">
    <subcellularLocation>
        <location evidence="1">Cell membrane</location>
        <topology evidence="1">Multi-pass membrane protein</topology>
    </subcellularLocation>
</comment>
<proteinExistence type="inferred from homology"/>
<organism evidence="11 12">
    <name type="scientific">Campylobacter vicugnae</name>
    <dbReference type="NCBI Taxonomy" id="1660076"/>
    <lineage>
        <taxon>Bacteria</taxon>
        <taxon>Pseudomonadati</taxon>
        <taxon>Campylobacterota</taxon>
        <taxon>Epsilonproteobacteria</taxon>
        <taxon>Campylobacterales</taxon>
        <taxon>Campylobacteraceae</taxon>
        <taxon>Campylobacter</taxon>
    </lineage>
</organism>
<dbReference type="PANTHER" id="PTHR30221:SF1">
    <property type="entry name" value="SMALL-CONDUCTANCE MECHANOSENSITIVE CHANNEL"/>
    <property type="match status" value="1"/>
</dbReference>
<evidence type="ECO:0000256" key="2">
    <source>
        <dbReference type="ARBA" id="ARBA00008017"/>
    </source>
</evidence>
<dbReference type="InterPro" id="IPR011066">
    <property type="entry name" value="MscS_channel_C_sf"/>
</dbReference>
<dbReference type="SUPFAM" id="SSF82861">
    <property type="entry name" value="Mechanosensitive channel protein MscS (YggB), transmembrane region"/>
    <property type="match status" value="1"/>
</dbReference>
<feature type="domain" description="Mechanosensitive ion channel MscS" evidence="8">
    <location>
        <begin position="105"/>
        <end position="171"/>
    </location>
</feature>
<dbReference type="AlphaFoldDB" id="A0A1X9T2R2"/>
<dbReference type="Pfam" id="PF21088">
    <property type="entry name" value="MS_channel_1st"/>
    <property type="match status" value="1"/>
</dbReference>
<reference evidence="11 12" key="1">
    <citation type="journal article" date="2017" name="Genome Biol. Evol.">
        <title>Comparative Genomic Analysis Identifies a Campylobacter Clade Deficient in Selenium Metabolism.</title>
        <authorList>
            <person name="Miller W.G."/>
            <person name="Yee E."/>
            <person name="Lopes B.S."/>
            <person name="Chapman M.H."/>
            <person name="Huynh S."/>
            <person name="Bono J.L."/>
            <person name="Parker C.T."/>
            <person name="Strachan N.J.C."/>
            <person name="Forbes K.J."/>
        </authorList>
    </citation>
    <scope>NUCLEOTIDE SEQUENCE [LARGE SCALE GENOMIC DNA]</scope>
    <source>
        <strain evidence="11 12">RM8964</strain>
    </source>
</reference>
<dbReference type="Proteomes" id="UP000194265">
    <property type="component" value="Chromosome"/>
</dbReference>
<keyword evidence="3" id="KW-1003">Cell membrane</keyword>
<dbReference type="SUPFAM" id="SSF82689">
    <property type="entry name" value="Mechanosensitive channel protein MscS (YggB), C-terminal domain"/>
    <property type="match status" value="1"/>
</dbReference>
<dbReference type="Pfam" id="PF00924">
    <property type="entry name" value="MS_channel_2nd"/>
    <property type="match status" value="1"/>
</dbReference>
<evidence type="ECO:0000313" key="11">
    <source>
        <dbReference type="EMBL" id="ARR02743.1"/>
    </source>
</evidence>
<evidence type="ECO:0000256" key="1">
    <source>
        <dbReference type="ARBA" id="ARBA00004651"/>
    </source>
</evidence>
<feature type="transmembrane region" description="Helical" evidence="7">
    <location>
        <begin position="85"/>
        <end position="103"/>
    </location>
</feature>
<dbReference type="Gene3D" id="2.30.30.60">
    <property type="match status" value="1"/>
</dbReference>
<dbReference type="InterPro" id="IPR045275">
    <property type="entry name" value="MscS_archaea/bacteria_type"/>
</dbReference>
<dbReference type="InterPro" id="IPR011014">
    <property type="entry name" value="MscS_channel_TM-2"/>
</dbReference>
<dbReference type="STRING" id="1660074.CVIC8964_1357"/>
<dbReference type="EMBL" id="CP018791">
    <property type="protein sequence ID" value="ARR02743.1"/>
    <property type="molecule type" value="Genomic_DNA"/>
</dbReference>
<keyword evidence="4 7" id="KW-0812">Transmembrane</keyword>
<evidence type="ECO:0000256" key="5">
    <source>
        <dbReference type="ARBA" id="ARBA00022989"/>
    </source>
</evidence>